<dbReference type="GO" id="GO:0006310">
    <property type="term" value="P:DNA recombination"/>
    <property type="evidence" value="ECO:0007669"/>
    <property type="project" value="UniProtKB-KW"/>
</dbReference>
<dbReference type="GO" id="GO:0003677">
    <property type="term" value="F:DNA binding"/>
    <property type="evidence" value="ECO:0007669"/>
    <property type="project" value="InterPro"/>
</dbReference>
<evidence type="ECO:0000259" key="2">
    <source>
        <dbReference type="PROSITE" id="PS51898"/>
    </source>
</evidence>
<protein>
    <submittedName>
        <fullName evidence="3">Integrase</fullName>
    </submittedName>
</protein>
<dbReference type="InterPro" id="IPR002104">
    <property type="entry name" value="Integrase_catalytic"/>
</dbReference>
<dbReference type="Gene3D" id="1.10.443.10">
    <property type="entry name" value="Intergrase catalytic core"/>
    <property type="match status" value="1"/>
</dbReference>
<dbReference type="InterPro" id="IPR013762">
    <property type="entry name" value="Integrase-like_cat_sf"/>
</dbReference>
<evidence type="ECO:0000313" key="4">
    <source>
        <dbReference type="Proteomes" id="UP000092626"/>
    </source>
</evidence>
<name>A0A1A7PV95_9PAST</name>
<dbReference type="InterPro" id="IPR011010">
    <property type="entry name" value="DNA_brk_join_enz"/>
</dbReference>
<dbReference type="AlphaFoldDB" id="A0A1A7PV95"/>
<dbReference type="CDD" id="cd00397">
    <property type="entry name" value="DNA_BRE_C"/>
    <property type="match status" value="1"/>
</dbReference>
<gene>
    <name evidence="3" type="ORF">QV06_00745</name>
</gene>
<organism evidence="3 4">
    <name type="scientific">Gallibacterium genomosp. 3</name>
    <dbReference type="NCBI Taxonomy" id="505345"/>
    <lineage>
        <taxon>Bacteria</taxon>
        <taxon>Pseudomonadati</taxon>
        <taxon>Pseudomonadota</taxon>
        <taxon>Gammaproteobacteria</taxon>
        <taxon>Pasteurellales</taxon>
        <taxon>Pasteurellaceae</taxon>
        <taxon>Gallibacterium</taxon>
    </lineage>
</organism>
<dbReference type="STRING" id="505345.QV06_00745"/>
<dbReference type="EMBL" id="JTJR01000002">
    <property type="protein sequence ID" value="OBX05964.1"/>
    <property type="molecule type" value="Genomic_DNA"/>
</dbReference>
<feature type="non-terminal residue" evidence="3">
    <location>
        <position position="1"/>
    </location>
</feature>
<accession>A0A1A7PV95</accession>
<feature type="domain" description="Tyr recombinase" evidence="2">
    <location>
        <begin position="1"/>
        <end position="112"/>
    </location>
</feature>
<comment type="caution">
    <text evidence="3">The sequence shown here is derived from an EMBL/GenBank/DDBJ whole genome shotgun (WGS) entry which is preliminary data.</text>
</comment>
<proteinExistence type="predicted"/>
<dbReference type="PROSITE" id="PS51898">
    <property type="entry name" value="TYR_RECOMBINASE"/>
    <property type="match status" value="1"/>
</dbReference>
<dbReference type="RefSeq" id="WP_156541903.1">
    <property type="nucleotide sequence ID" value="NZ_JTJR01000002.1"/>
</dbReference>
<dbReference type="Pfam" id="PF00589">
    <property type="entry name" value="Phage_integrase"/>
    <property type="match status" value="1"/>
</dbReference>
<dbReference type="GO" id="GO:0015074">
    <property type="term" value="P:DNA integration"/>
    <property type="evidence" value="ECO:0007669"/>
    <property type="project" value="InterPro"/>
</dbReference>
<sequence>FCLLHLKLLLKELSKLRQPANSQLFNFNLFSKVTRRKGKPMSVNQATHIFRCISEVVGFTSSPHRFRHTVATSLMKNPENVYVVQKLLGHKDISVTLGYIEHDVEMLRDSVNLL</sequence>
<dbReference type="Proteomes" id="UP000092626">
    <property type="component" value="Unassembled WGS sequence"/>
</dbReference>
<reference evidence="3 4" key="1">
    <citation type="submission" date="2014-11" db="EMBL/GenBank/DDBJ databases">
        <title>Pan-genome of Gallibacterium spp.</title>
        <authorList>
            <person name="Kudirkiene E."/>
            <person name="Bojesen A.M."/>
        </authorList>
    </citation>
    <scope>NUCLEOTIDE SEQUENCE [LARGE SCALE GENOMIC DNA]</scope>
    <source>
        <strain evidence="3 4">59/S3/89</strain>
    </source>
</reference>
<evidence type="ECO:0000256" key="1">
    <source>
        <dbReference type="ARBA" id="ARBA00023172"/>
    </source>
</evidence>
<keyword evidence="1" id="KW-0233">DNA recombination</keyword>
<dbReference type="SUPFAM" id="SSF56349">
    <property type="entry name" value="DNA breaking-rejoining enzymes"/>
    <property type="match status" value="1"/>
</dbReference>
<evidence type="ECO:0000313" key="3">
    <source>
        <dbReference type="EMBL" id="OBX05964.1"/>
    </source>
</evidence>